<evidence type="ECO:0000313" key="1">
    <source>
        <dbReference type="EMBL" id="KKK48908.1"/>
    </source>
</evidence>
<dbReference type="EMBL" id="LAZR01068830">
    <property type="protein sequence ID" value="KKK48908.1"/>
    <property type="molecule type" value="Genomic_DNA"/>
</dbReference>
<feature type="non-terminal residue" evidence="1">
    <location>
        <position position="165"/>
    </location>
</feature>
<proteinExistence type="predicted"/>
<reference evidence="1" key="1">
    <citation type="journal article" date="2015" name="Nature">
        <title>Complex archaea that bridge the gap between prokaryotes and eukaryotes.</title>
        <authorList>
            <person name="Spang A."/>
            <person name="Saw J.H."/>
            <person name="Jorgensen S.L."/>
            <person name="Zaremba-Niedzwiedzka K."/>
            <person name="Martijn J."/>
            <person name="Lind A.E."/>
            <person name="van Eijk R."/>
            <person name="Schleper C."/>
            <person name="Guy L."/>
            <person name="Ettema T.J."/>
        </authorList>
    </citation>
    <scope>NUCLEOTIDE SEQUENCE</scope>
</reference>
<comment type="caution">
    <text evidence="1">The sequence shown here is derived from an EMBL/GenBank/DDBJ whole genome shotgun (WGS) entry which is preliminary data.</text>
</comment>
<accession>A0A0F8VWY1</accession>
<organism evidence="1">
    <name type="scientific">marine sediment metagenome</name>
    <dbReference type="NCBI Taxonomy" id="412755"/>
    <lineage>
        <taxon>unclassified sequences</taxon>
        <taxon>metagenomes</taxon>
        <taxon>ecological metagenomes</taxon>
    </lineage>
</organism>
<name>A0A0F8VWY1_9ZZZZ</name>
<protein>
    <submittedName>
        <fullName evidence="1">Uncharacterized protein</fullName>
    </submittedName>
</protein>
<gene>
    <name evidence="1" type="ORF">LCGC14_3140410</name>
</gene>
<sequence length="165" mass="18372">MTALQGAKRNTGAMFTRKKELKAYKQLFDHSKTATVNYEELAKALDGGGGEMELKDLRHGTPVTCRLSNIYINDAKISIDGSTYYICQNTEAACSNTAKETFGYKYSWLLKRAGESINRAGSVEAIGKNHNVTDLVIVGVDRAYKGIDRTLSKWWKPLQINEKGE</sequence>
<dbReference type="AlphaFoldDB" id="A0A0F8VWY1"/>